<dbReference type="Pfam" id="PF04397">
    <property type="entry name" value="LytTR"/>
    <property type="match status" value="1"/>
</dbReference>
<dbReference type="PROSITE" id="PS50110">
    <property type="entry name" value="RESPONSE_REGULATORY"/>
    <property type="match status" value="1"/>
</dbReference>
<gene>
    <name evidence="4" type="ORF">H4K34_12045</name>
</gene>
<dbReference type="Gene3D" id="2.40.50.1020">
    <property type="entry name" value="LytTr DNA-binding domain"/>
    <property type="match status" value="1"/>
</dbReference>
<dbReference type="Gene3D" id="3.40.50.2300">
    <property type="match status" value="1"/>
</dbReference>
<dbReference type="GO" id="GO:0003677">
    <property type="term" value="F:DNA binding"/>
    <property type="evidence" value="ECO:0007669"/>
    <property type="project" value="InterPro"/>
</dbReference>
<keyword evidence="5" id="KW-1185">Reference proteome</keyword>
<dbReference type="InterPro" id="IPR011006">
    <property type="entry name" value="CheY-like_superfamily"/>
</dbReference>
<dbReference type="KEGG" id="chyd:H4K34_12045"/>
<evidence type="ECO:0000259" key="2">
    <source>
        <dbReference type="PROSITE" id="PS50110"/>
    </source>
</evidence>
<evidence type="ECO:0000313" key="5">
    <source>
        <dbReference type="Proteomes" id="UP000516305"/>
    </source>
</evidence>
<dbReference type="EMBL" id="CP060139">
    <property type="protein sequence ID" value="QNR23105.1"/>
    <property type="molecule type" value="Genomic_DNA"/>
</dbReference>
<dbReference type="AlphaFoldDB" id="A0A7H0VBK7"/>
<evidence type="ECO:0000313" key="4">
    <source>
        <dbReference type="EMBL" id="QNR23105.1"/>
    </source>
</evidence>
<dbReference type="SMART" id="SM00850">
    <property type="entry name" value="LytTR"/>
    <property type="match status" value="1"/>
</dbReference>
<evidence type="ECO:0000259" key="3">
    <source>
        <dbReference type="PROSITE" id="PS50930"/>
    </source>
</evidence>
<dbReference type="GO" id="GO:0000156">
    <property type="term" value="F:phosphorelay response regulator activity"/>
    <property type="evidence" value="ECO:0007669"/>
    <property type="project" value="InterPro"/>
</dbReference>
<feature type="modified residue" description="4-aspartylphosphate" evidence="1">
    <location>
        <position position="56"/>
    </location>
</feature>
<dbReference type="PROSITE" id="PS50930">
    <property type="entry name" value="HTH_LYTTR"/>
    <property type="match status" value="1"/>
</dbReference>
<protein>
    <submittedName>
        <fullName evidence="4">Response regulator transcription factor</fullName>
    </submittedName>
</protein>
<dbReference type="InterPro" id="IPR001789">
    <property type="entry name" value="Sig_transdc_resp-reg_receiver"/>
</dbReference>
<dbReference type="InterPro" id="IPR007492">
    <property type="entry name" value="LytTR_DNA-bd_dom"/>
</dbReference>
<feature type="domain" description="Response regulatory" evidence="2">
    <location>
        <begin position="2"/>
        <end position="116"/>
    </location>
</feature>
<dbReference type="SUPFAM" id="SSF52172">
    <property type="entry name" value="CheY-like"/>
    <property type="match status" value="1"/>
</dbReference>
<dbReference type="Pfam" id="PF00072">
    <property type="entry name" value="Response_reg"/>
    <property type="match status" value="1"/>
</dbReference>
<dbReference type="Proteomes" id="UP000516305">
    <property type="component" value="Chromosome"/>
</dbReference>
<evidence type="ECO:0000256" key="1">
    <source>
        <dbReference type="PROSITE-ProRule" id="PRU00169"/>
    </source>
</evidence>
<dbReference type="InterPro" id="IPR046947">
    <property type="entry name" value="LytR-like"/>
</dbReference>
<dbReference type="PANTHER" id="PTHR37299:SF1">
    <property type="entry name" value="STAGE 0 SPORULATION PROTEIN A HOMOLOG"/>
    <property type="match status" value="1"/>
</dbReference>
<dbReference type="SMART" id="SM00448">
    <property type="entry name" value="REC"/>
    <property type="match status" value="1"/>
</dbReference>
<accession>A0A7H0VBK7</accession>
<reference evidence="4 5" key="1">
    <citation type="submission" date="2020-08" db="EMBL/GenBank/DDBJ databases">
        <title>Croceimicrobium hydrocarbonivorans gen. nov., sp. nov., a novel marine bacterium isolated from a bacterial consortium that degrades polyethylene terephthalate.</title>
        <authorList>
            <person name="Liu R."/>
        </authorList>
    </citation>
    <scope>NUCLEOTIDE SEQUENCE [LARGE SCALE GENOMIC DNA]</scope>
    <source>
        <strain evidence="4 5">A20-9</strain>
    </source>
</reference>
<name>A0A7H0VBK7_9FLAO</name>
<sequence>MKILIIEDEKPAARQLERLLQRSEEFEGSIHGPLESIAQTVDHLREHSNYDLILMDIHLADGPSFEIFESVDPSTPIIFCTAYDQYALEAFKLNSIDYLLKPIEPADLDRALQKYKKLHAQRQTPELSAAEILKALQKPKEESKSYKERFMIKLGDRIISRETREVQFFYSAEKASFLQDQDGRSYPIEYSLDQVEASVPNRDFFRINRKYLIRFEAIREMHSYSGSRIKLHLMHCDDDDILVSRDRTAEFKHWLDS</sequence>
<dbReference type="PANTHER" id="PTHR37299">
    <property type="entry name" value="TRANSCRIPTIONAL REGULATOR-RELATED"/>
    <property type="match status" value="1"/>
</dbReference>
<feature type="domain" description="HTH LytTR-type" evidence="3">
    <location>
        <begin position="150"/>
        <end position="257"/>
    </location>
</feature>
<organism evidence="4 5">
    <name type="scientific">Croceimicrobium hydrocarbonivorans</name>
    <dbReference type="NCBI Taxonomy" id="2761580"/>
    <lineage>
        <taxon>Bacteria</taxon>
        <taxon>Pseudomonadati</taxon>
        <taxon>Bacteroidota</taxon>
        <taxon>Flavobacteriia</taxon>
        <taxon>Flavobacteriales</taxon>
        <taxon>Owenweeksiaceae</taxon>
        <taxon>Croceimicrobium</taxon>
    </lineage>
</organism>
<dbReference type="RefSeq" id="WP_210757641.1">
    <property type="nucleotide sequence ID" value="NZ_CP060139.1"/>
</dbReference>
<proteinExistence type="predicted"/>
<keyword evidence="1" id="KW-0597">Phosphoprotein</keyword>